<dbReference type="SUPFAM" id="SSF53756">
    <property type="entry name" value="UDP-Glycosyltransferase/glycogen phosphorylase"/>
    <property type="match status" value="1"/>
</dbReference>
<keyword evidence="1" id="KW-0328">Glycosyltransferase</keyword>
<keyword evidence="2" id="KW-0808">Transferase</keyword>
<gene>
    <name evidence="5" type="ORF">AVL63_01005</name>
</gene>
<reference evidence="6" key="1">
    <citation type="submission" date="2015-12" db="EMBL/GenBank/DDBJ databases">
        <authorList>
            <person name="Nair G.R."/>
            <person name="Kaur G."/>
            <person name="Mayilraj S."/>
        </authorList>
    </citation>
    <scope>NUCLEOTIDE SEQUENCE [LARGE SCALE GENOMIC DNA]</scope>
    <source>
        <strain evidence="6">CD08_7</strain>
    </source>
</reference>
<evidence type="ECO:0000256" key="2">
    <source>
        <dbReference type="ARBA" id="ARBA00022679"/>
    </source>
</evidence>
<dbReference type="Pfam" id="PF13439">
    <property type="entry name" value="Glyco_transf_4"/>
    <property type="match status" value="1"/>
</dbReference>
<name>A0A0W8IFN0_9MICC</name>
<proteinExistence type="predicted"/>
<dbReference type="EMBL" id="LQBM01000003">
    <property type="protein sequence ID" value="KUG58678.1"/>
    <property type="molecule type" value="Genomic_DNA"/>
</dbReference>
<organism evidence="5 6">
    <name type="scientific">Nesterenkonia jeotgali</name>
    <dbReference type="NCBI Taxonomy" id="317018"/>
    <lineage>
        <taxon>Bacteria</taxon>
        <taxon>Bacillati</taxon>
        <taxon>Actinomycetota</taxon>
        <taxon>Actinomycetes</taxon>
        <taxon>Micrococcales</taxon>
        <taxon>Micrococcaceae</taxon>
        <taxon>Nesterenkonia</taxon>
    </lineage>
</organism>
<feature type="region of interest" description="Disordered" evidence="3">
    <location>
        <begin position="347"/>
        <end position="381"/>
    </location>
</feature>
<evidence type="ECO:0000256" key="3">
    <source>
        <dbReference type="SAM" id="MobiDB-lite"/>
    </source>
</evidence>
<dbReference type="Gene3D" id="3.40.50.2000">
    <property type="entry name" value="Glycogen Phosphorylase B"/>
    <property type="match status" value="1"/>
</dbReference>
<evidence type="ECO:0000313" key="6">
    <source>
        <dbReference type="Proteomes" id="UP000054023"/>
    </source>
</evidence>
<comment type="caution">
    <text evidence="5">The sequence shown here is derived from an EMBL/GenBank/DDBJ whole genome shotgun (WGS) entry which is preliminary data.</text>
</comment>
<feature type="domain" description="Glycosyltransferase subfamily 4-like N-terminal" evidence="4">
    <location>
        <begin position="31"/>
        <end position="166"/>
    </location>
</feature>
<dbReference type="AlphaFoldDB" id="A0A0W8IFN0"/>
<dbReference type="InterPro" id="IPR028098">
    <property type="entry name" value="Glyco_trans_4-like_N"/>
</dbReference>
<protein>
    <recommendedName>
        <fullName evidence="4">Glycosyltransferase subfamily 4-like N-terminal domain-containing protein</fullName>
    </recommendedName>
</protein>
<evidence type="ECO:0000256" key="1">
    <source>
        <dbReference type="ARBA" id="ARBA00022676"/>
    </source>
</evidence>
<feature type="compositionally biased region" description="Basic and acidic residues" evidence="3">
    <location>
        <begin position="19"/>
        <end position="43"/>
    </location>
</feature>
<dbReference type="RefSeq" id="WP_058888358.1">
    <property type="nucleotide sequence ID" value="NZ_LQBM01000003.1"/>
</dbReference>
<dbReference type="Proteomes" id="UP000054023">
    <property type="component" value="Unassembled WGS sequence"/>
</dbReference>
<dbReference type="GO" id="GO:0016757">
    <property type="term" value="F:glycosyltransferase activity"/>
    <property type="evidence" value="ECO:0007669"/>
    <property type="project" value="UniProtKB-KW"/>
</dbReference>
<sequence>MSITVASVPASHVYIRHLQHPDDAARRTEAPEQPEPRESEHLVVGRLPDPPSPRKDTPTGAPWWPPAMLDPDWIAAHDFDLMHVHFGFDAQTPEQLHEVFDALDAHGRPLIYTAHDLWNPHQEAPALHEAQIQVLFARARAVITLSDQAAEEIFTRWGVSAEVIPHPHVVDLELIRRYAESPRRRTEEFRLGVHLKSLRANMVGIEVLEAALAALREIPRAVLQVDLHHDVFDSSGTRHDARLVRWLKRQDPELLDLRVHDFFTDAELFDYLSSLHASLLPYRFGTHSGWMEAAHDLGTTVIAPDVGCYRSQGADFLYRWQDGRLDAASLTRAVQAASTQAASTHAAGVLSGSAQSGSDPDDHTPWRAPAAPARQDWREEQRRAIAAAHAQIYARALSEG</sequence>
<accession>A0A0W8IFN0</accession>
<evidence type="ECO:0000313" key="5">
    <source>
        <dbReference type="EMBL" id="KUG58678.1"/>
    </source>
</evidence>
<dbReference type="STRING" id="317018.AVL63_01005"/>
<keyword evidence="6" id="KW-1185">Reference proteome</keyword>
<evidence type="ECO:0000259" key="4">
    <source>
        <dbReference type="Pfam" id="PF13439"/>
    </source>
</evidence>
<dbReference type="OrthoDB" id="3287135at2"/>
<feature type="region of interest" description="Disordered" evidence="3">
    <location>
        <begin position="16"/>
        <end position="61"/>
    </location>
</feature>